<proteinExistence type="predicted"/>
<feature type="compositionally biased region" description="Polar residues" evidence="1">
    <location>
        <begin position="9"/>
        <end position="22"/>
    </location>
</feature>
<evidence type="ECO:0000313" key="3">
    <source>
        <dbReference type="Proteomes" id="UP000812287"/>
    </source>
</evidence>
<feature type="region of interest" description="Disordered" evidence="1">
    <location>
        <begin position="1"/>
        <end position="110"/>
    </location>
</feature>
<dbReference type="EMBL" id="MU250562">
    <property type="protein sequence ID" value="KAG7441284.1"/>
    <property type="molecule type" value="Genomic_DNA"/>
</dbReference>
<name>A0A9P7VJW3_9AGAR</name>
<protein>
    <submittedName>
        <fullName evidence="2">Uncharacterized protein</fullName>
    </submittedName>
</protein>
<dbReference type="Proteomes" id="UP000812287">
    <property type="component" value="Unassembled WGS sequence"/>
</dbReference>
<feature type="region of interest" description="Disordered" evidence="1">
    <location>
        <begin position="141"/>
        <end position="161"/>
    </location>
</feature>
<gene>
    <name evidence="2" type="ORF">BT62DRAFT_548033</name>
</gene>
<reference evidence="2" key="1">
    <citation type="submission" date="2020-11" db="EMBL/GenBank/DDBJ databases">
        <title>Adaptations for nitrogen fixation in a non-lichenized fungal sporocarp promotes dispersal by wood-feeding termites.</title>
        <authorList>
            <consortium name="DOE Joint Genome Institute"/>
            <person name="Koch R.A."/>
            <person name="Yoon G."/>
            <person name="Arayal U."/>
            <person name="Lail K."/>
            <person name="Amirebrahimi M."/>
            <person name="Labutti K."/>
            <person name="Lipzen A."/>
            <person name="Riley R."/>
            <person name="Barry K."/>
            <person name="Henrissat B."/>
            <person name="Grigoriev I.V."/>
            <person name="Herr J.R."/>
            <person name="Aime M.C."/>
        </authorList>
    </citation>
    <scope>NUCLEOTIDE SEQUENCE</scope>
    <source>
        <strain evidence="2">MCA 3950</strain>
    </source>
</reference>
<feature type="compositionally biased region" description="Basic residues" evidence="1">
    <location>
        <begin position="144"/>
        <end position="161"/>
    </location>
</feature>
<accession>A0A9P7VJW3</accession>
<keyword evidence="3" id="KW-1185">Reference proteome</keyword>
<evidence type="ECO:0000313" key="2">
    <source>
        <dbReference type="EMBL" id="KAG7441284.1"/>
    </source>
</evidence>
<organism evidence="2 3">
    <name type="scientific">Guyanagaster necrorhizus</name>
    <dbReference type="NCBI Taxonomy" id="856835"/>
    <lineage>
        <taxon>Eukaryota</taxon>
        <taxon>Fungi</taxon>
        <taxon>Dikarya</taxon>
        <taxon>Basidiomycota</taxon>
        <taxon>Agaricomycotina</taxon>
        <taxon>Agaricomycetes</taxon>
        <taxon>Agaricomycetidae</taxon>
        <taxon>Agaricales</taxon>
        <taxon>Marasmiineae</taxon>
        <taxon>Physalacriaceae</taxon>
        <taxon>Guyanagaster</taxon>
    </lineage>
</organism>
<dbReference type="OrthoDB" id="2901132at2759"/>
<feature type="compositionally biased region" description="Basic and acidic residues" evidence="1">
    <location>
        <begin position="93"/>
        <end position="105"/>
    </location>
</feature>
<dbReference type="RefSeq" id="XP_043034784.1">
    <property type="nucleotide sequence ID" value="XM_043181346.1"/>
</dbReference>
<feature type="compositionally biased region" description="Basic and acidic residues" evidence="1">
    <location>
        <begin position="65"/>
        <end position="80"/>
    </location>
</feature>
<dbReference type="GeneID" id="66103642"/>
<dbReference type="AlphaFoldDB" id="A0A9P7VJW3"/>
<sequence>MLSLVPRSPMTNRDSYNANALTPASRKLSKSSPNMKEMKTRYVGEIQCGVSGSNADGSDFSFLPKRRDGEERTGAKESSADKSVFPQIQSVHHTRDSDKPSETVKSRTIYDVTHPARAALLPPKVNPASLHGPGWTIYDVHHPGGTRKSRRLVGKKAAVRS</sequence>
<evidence type="ECO:0000256" key="1">
    <source>
        <dbReference type="SAM" id="MobiDB-lite"/>
    </source>
</evidence>
<comment type="caution">
    <text evidence="2">The sequence shown here is derived from an EMBL/GenBank/DDBJ whole genome shotgun (WGS) entry which is preliminary data.</text>
</comment>